<gene>
    <name evidence="15" type="primary">cydA</name>
    <name evidence="15" type="ORF">KS4_05700</name>
</gene>
<feature type="transmembrane region" description="Helical" evidence="13">
    <location>
        <begin position="54"/>
        <end position="73"/>
    </location>
</feature>
<evidence type="ECO:0000256" key="8">
    <source>
        <dbReference type="ARBA" id="ARBA00022723"/>
    </source>
</evidence>
<reference evidence="15 16" key="1">
    <citation type="submission" date="2019-02" db="EMBL/GenBank/DDBJ databases">
        <title>Deep-cultivation of Planctomycetes and their phenomic and genomic characterization uncovers novel biology.</title>
        <authorList>
            <person name="Wiegand S."/>
            <person name="Jogler M."/>
            <person name="Boedeker C."/>
            <person name="Pinto D."/>
            <person name="Vollmers J."/>
            <person name="Rivas-Marin E."/>
            <person name="Kohn T."/>
            <person name="Peeters S.H."/>
            <person name="Heuer A."/>
            <person name="Rast P."/>
            <person name="Oberbeckmann S."/>
            <person name="Bunk B."/>
            <person name="Jeske O."/>
            <person name="Meyerdierks A."/>
            <person name="Storesund J.E."/>
            <person name="Kallscheuer N."/>
            <person name="Luecker S."/>
            <person name="Lage O.M."/>
            <person name="Pohl T."/>
            <person name="Merkel B.J."/>
            <person name="Hornburger P."/>
            <person name="Mueller R.-W."/>
            <person name="Bruemmer F."/>
            <person name="Labrenz M."/>
            <person name="Spormann A.M."/>
            <person name="Op den Camp H."/>
            <person name="Overmann J."/>
            <person name="Amann R."/>
            <person name="Jetten M.S.M."/>
            <person name="Mascher T."/>
            <person name="Medema M.H."/>
            <person name="Devos D.P."/>
            <person name="Kaster A.-K."/>
            <person name="Ovreas L."/>
            <person name="Rohde M."/>
            <person name="Galperin M.Y."/>
            <person name="Jogler C."/>
        </authorList>
    </citation>
    <scope>NUCLEOTIDE SEQUENCE [LARGE SCALE GENOMIC DNA]</scope>
    <source>
        <strain evidence="15 16">KS4</strain>
    </source>
</reference>
<keyword evidence="10 13" id="KW-1133">Transmembrane helix</keyword>
<feature type="transmembrane region" description="Helical" evidence="13">
    <location>
        <begin position="236"/>
        <end position="254"/>
    </location>
</feature>
<dbReference type="GO" id="GO:0016682">
    <property type="term" value="F:oxidoreductase activity, acting on diphenols and related substances as donors, oxygen as acceptor"/>
    <property type="evidence" value="ECO:0007669"/>
    <property type="project" value="TreeGrafter"/>
</dbReference>
<dbReference type="PANTHER" id="PTHR30365">
    <property type="entry name" value="CYTOCHROME D UBIQUINOL OXIDASE"/>
    <property type="match status" value="1"/>
</dbReference>
<keyword evidence="6 13" id="KW-0349">Heme</keyword>
<evidence type="ECO:0000256" key="2">
    <source>
        <dbReference type="ARBA" id="ARBA00009819"/>
    </source>
</evidence>
<evidence type="ECO:0000256" key="4">
    <source>
        <dbReference type="ARBA" id="ARBA00022475"/>
    </source>
</evidence>
<dbReference type="GO" id="GO:0020037">
    <property type="term" value="F:heme binding"/>
    <property type="evidence" value="ECO:0007669"/>
    <property type="project" value="TreeGrafter"/>
</dbReference>
<keyword evidence="7 13" id="KW-0812">Transmembrane</keyword>
<keyword evidence="4 13" id="KW-1003">Cell membrane</keyword>
<evidence type="ECO:0000256" key="13">
    <source>
        <dbReference type="PIRNR" id="PIRNR006446"/>
    </source>
</evidence>
<keyword evidence="9 13" id="KW-0249">Electron transport</keyword>
<evidence type="ECO:0000256" key="5">
    <source>
        <dbReference type="ARBA" id="ARBA00022519"/>
    </source>
</evidence>
<feature type="transmembrane region" description="Helical" evidence="13">
    <location>
        <begin position="203"/>
        <end position="224"/>
    </location>
</feature>
<evidence type="ECO:0000256" key="10">
    <source>
        <dbReference type="ARBA" id="ARBA00022989"/>
    </source>
</evidence>
<dbReference type="PIRSF" id="PIRSF006446">
    <property type="entry name" value="Cyt_quinol_oxidase_1"/>
    <property type="match status" value="1"/>
</dbReference>
<dbReference type="GO" id="GO:0019646">
    <property type="term" value="P:aerobic electron transport chain"/>
    <property type="evidence" value="ECO:0007669"/>
    <property type="project" value="InterPro"/>
</dbReference>
<comment type="similarity">
    <text evidence="2 13">Belongs to the cytochrome ubiquinol oxidase subunit 1 family.</text>
</comment>
<evidence type="ECO:0000256" key="6">
    <source>
        <dbReference type="ARBA" id="ARBA00022617"/>
    </source>
</evidence>
<dbReference type="EMBL" id="CP036425">
    <property type="protein sequence ID" value="QDU32538.1"/>
    <property type="molecule type" value="Genomic_DNA"/>
</dbReference>
<keyword evidence="11 13" id="KW-0408">Iron</keyword>
<accession>A0A517YQQ0</accession>
<feature type="compositionally biased region" description="Acidic residues" evidence="14">
    <location>
        <begin position="524"/>
        <end position="534"/>
    </location>
</feature>
<evidence type="ECO:0000313" key="15">
    <source>
        <dbReference type="EMBL" id="QDU32538.1"/>
    </source>
</evidence>
<evidence type="ECO:0000256" key="14">
    <source>
        <dbReference type="SAM" id="MobiDB-lite"/>
    </source>
</evidence>
<feature type="region of interest" description="Disordered" evidence="14">
    <location>
        <begin position="492"/>
        <end position="542"/>
    </location>
</feature>
<evidence type="ECO:0000256" key="11">
    <source>
        <dbReference type="ARBA" id="ARBA00023004"/>
    </source>
</evidence>
<evidence type="ECO:0000256" key="7">
    <source>
        <dbReference type="ARBA" id="ARBA00022692"/>
    </source>
</evidence>
<keyword evidence="8 13" id="KW-0479">Metal-binding</keyword>
<feature type="transmembrane region" description="Helical" evidence="13">
    <location>
        <begin position="377"/>
        <end position="397"/>
    </location>
</feature>
<evidence type="ECO:0000313" key="16">
    <source>
        <dbReference type="Proteomes" id="UP000317369"/>
    </source>
</evidence>
<proteinExistence type="inferred from homology"/>
<feature type="transmembrane region" description="Helical" evidence="13">
    <location>
        <begin position="126"/>
        <end position="147"/>
    </location>
</feature>
<feature type="compositionally biased region" description="Low complexity" evidence="14">
    <location>
        <begin position="492"/>
        <end position="503"/>
    </location>
</feature>
<comment type="subcellular location">
    <subcellularLocation>
        <location evidence="1">Cell inner membrane</location>
        <topology evidence="1">Multi-pass membrane protein</topology>
    </subcellularLocation>
</comment>
<dbReference type="PANTHER" id="PTHR30365:SF0">
    <property type="entry name" value="CYTOCHROME BD-I UBIQUINOL OXIDASE SUBUNIT 1"/>
    <property type="match status" value="1"/>
</dbReference>
<evidence type="ECO:0000256" key="12">
    <source>
        <dbReference type="ARBA" id="ARBA00023136"/>
    </source>
</evidence>
<keyword evidence="12 13" id="KW-0472">Membrane</keyword>
<protein>
    <submittedName>
        <fullName evidence="15">Cytochrome bd-I ubiquinol oxidase subunit 1</fullName>
    </submittedName>
</protein>
<dbReference type="GO" id="GO:0009055">
    <property type="term" value="F:electron transfer activity"/>
    <property type="evidence" value="ECO:0007669"/>
    <property type="project" value="UniProtKB-UniRule"/>
</dbReference>
<organism evidence="15 16">
    <name type="scientific">Poriferisphaera corsica</name>
    <dbReference type="NCBI Taxonomy" id="2528020"/>
    <lineage>
        <taxon>Bacteria</taxon>
        <taxon>Pseudomonadati</taxon>
        <taxon>Planctomycetota</taxon>
        <taxon>Phycisphaerae</taxon>
        <taxon>Phycisphaerales</taxon>
        <taxon>Phycisphaeraceae</taxon>
        <taxon>Poriferisphaera</taxon>
    </lineage>
</organism>
<dbReference type="AlphaFoldDB" id="A0A517YQQ0"/>
<feature type="transmembrane region" description="Helical" evidence="13">
    <location>
        <begin position="462"/>
        <end position="484"/>
    </location>
</feature>
<dbReference type="InterPro" id="IPR002585">
    <property type="entry name" value="Cyt-d_ubiquinol_oxidase_su_1"/>
</dbReference>
<dbReference type="GO" id="GO:0070069">
    <property type="term" value="C:cytochrome complex"/>
    <property type="evidence" value="ECO:0007669"/>
    <property type="project" value="UniProtKB-UniRule"/>
</dbReference>
<dbReference type="KEGG" id="pcor:KS4_05700"/>
<dbReference type="Pfam" id="PF01654">
    <property type="entry name" value="Cyt_bd_oxida_I"/>
    <property type="match status" value="1"/>
</dbReference>
<keyword evidence="16" id="KW-1185">Reference proteome</keyword>
<evidence type="ECO:0000256" key="9">
    <source>
        <dbReference type="ARBA" id="ARBA00022982"/>
    </source>
</evidence>
<evidence type="ECO:0000256" key="3">
    <source>
        <dbReference type="ARBA" id="ARBA00022448"/>
    </source>
</evidence>
<dbReference type="GO" id="GO:0046872">
    <property type="term" value="F:metal ion binding"/>
    <property type="evidence" value="ECO:0007669"/>
    <property type="project" value="UniProtKB-UniRule"/>
</dbReference>
<keyword evidence="3 13" id="KW-0813">Transport</keyword>
<dbReference type="RefSeq" id="WP_200761495.1">
    <property type="nucleotide sequence ID" value="NZ_CP036425.1"/>
</dbReference>
<dbReference type="Proteomes" id="UP000317369">
    <property type="component" value="Chromosome"/>
</dbReference>
<name>A0A517YQQ0_9BACT</name>
<evidence type="ECO:0000256" key="1">
    <source>
        <dbReference type="ARBA" id="ARBA00004429"/>
    </source>
</evidence>
<feature type="transmembrane region" description="Helical" evidence="13">
    <location>
        <begin position="93"/>
        <end position="117"/>
    </location>
</feature>
<dbReference type="GO" id="GO:0005886">
    <property type="term" value="C:plasma membrane"/>
    <property type="evidence" value="ECO:0007669"/>
    <property type="project" value="UniProtKB-SubCell"/>
</dbReference>
<feature type="transmembrane region" description="Helical" evidence="13">
    <location>
        <begin position="20"/>
        <end position="42"/>
    </location>
</feature>
<feature type="transmembrane region" description="Helical" evidence="13">
    <location>
        <begin position="343"/>
        <end position="365"/>
    </location>
</feature>
<keyword evidence="5" id="KW-0997">Cell inner membrane</keyword>
<sequence>MDFDVVFLSRLQFALTIMFHYLFPPLTIGLGALIVIYETLYLKTRDQLWKSANVFWIKLFAVTFAVGVATGIVMEFEFGTNWANYSRFVGDVFGSALAAEGIFAFFLESGFLAVLVFGRDRVGKKFYYFAAWMVFIGSVFSSVWIVVANSWQQTPNGSLIQQMTNPATGEPWFIDGIPQMRAQMQNFWQVVFNPSSIDRITHVWAGCAVTGGFFVLSICSWYILRNKHLEFAQRCFKVALIFSLLGILGSVLTGDSNARMVAQQQPAKLAAMEGIYKTGDGPTPIHLFGIPNSETGEVDYSIEIPGALSILVYREFPPKTPVIGLDQFKPENHPPVFIPFTSFHIMVGLGFALLGLIIIAFFFWWRRTLFQQRWLMYLFVVSILAAITANELGWVSAEVGRQPWIVYPPMQRTEAGEPLRDADGIIQFQQAEWPTESGSVNLKPAGLRTRDGHSQAVVQGEVLFSIVMFGLIYTLLFFVWIFVLNEKIRKGPAPASEAATAPEGFLRTAGEHAHDSMTSMREGDQDEEGNEDEDNNKKDSSS</sequence>